<organism evidence="1 2">
    <name type="scientific">Paenibacillus alvei TS-15</name>
    <dbReference type="NCBI Taxonomy" id="1117108"/>
    <lineage>
        <taxon>Bacteria</taxon>
        <taxon>Bacillati</taxon>
        <taxon>Bacillota</taxon>
        <taxon>Bacilli</taxon>
        <taxon>Bacillales</taxon>
        <taxon>Paenibacillaceae</taxon>
        <taxon>Paenibacillus</taxon>
    </lineage>
</organism>
<accession>S9SSK4</accession>
<name>S9SSK4_PAEAL</name>
<protein>
    <submittedName>
        <fullName evidence="1">Uncharacterized protein</fullName>
    </submittedName>
</protein>
<dbReference type="EMBL" id="ATMT01000046">
    <property type="protein sequence ID" value="EPY07103.1"/>
    <property type="molecule type" value="Genomic_DNA"/>
</dbReference>
<dbReference type="PATRIC" id="fig|1117108.3.peg.2399"/>
<gene>
    <name evidence="1" type="ORF">PAALTS15_11569</name>
</gene>
<dbReference type="RefSeq" id="WP_021259710.1">
    <property type="nucleotide sequence ID" value="NZ_ATMT01000046.1"/>
</dbReference>
<sequence>MKKAVIELDLGYEIIYLDGYLVAADYLVTFEEDVMWMYQVYMKDFNGIYVSNEVGLCLGKLKQKEIDEQALIIRVFEFMQNLSFWDFLRNYHDWSMDYHFRFVESVS</sequence>
<evidence type="ECO:0000313" key="2">
    <source>
        <dbReference type="Proteomes" id="UP000015344"/>
    </source>
</evidence>
<dbReference type="Proteomes" id="UP000015344">
    <property type="component" value="Unassembled WGS sequence"/>
</dbReference>
<evidence type="ECO:0000313" key="1">
    <source>
        <dbReference type="EMBL" id="EPY07103.1"/>
    </source>
</evidence>
<comment type="caution">
    <text evidence="1">The sequence shown here is derived from an EMBL/GenBank/DDBJ whole genome shotgun (WGS) entry which is preliminary data.</text>
</comment>
<proteinExistence type="predicted"/>
<reference evidence="1 2" key="1">
    <citation type="submission" date="2013-05" db="EMBL/GenBank/DDBJ databases">
        <authorList>
            <person name="Strain E.A."/>
            <person name="Brown E."/>
            <person name="Allard M.W."/>
            <person name="Luo Y.L."/>
        </authorList>
    </citation>
    <scope>NUCLEOTIDE SEQUENCE [LARGE SCALE GENOMIC DNA]</scope>
    <source>
        <strain evidence="1 2">TS-15</strain>
    </source>
</reference>
<dbReference type="AlphaFoldDB" id="S9SSK4"/>